<comment type="caution">
    <text evidence="1">The sequence shown here is derived from an EMBL/GenBank/DDBJ whole genome shotgun (WGS) entry which is preliminary data.</text>
</comment>
<proteinExistence type="predicted"/>
<dbReference type="AlphaFoldDB" id="A0A4R0NRM3"/>
<protein>
    <submittedName>
        <fullName evidence="1">Uncharacterized protein</fullName>
    </submittedName>
</protein>
<evidence type="ECO:0000313" key="2">
    <source>
        <dbReference type="Proteomes" id="UP000293347"/>
    </source>
</evidence>
<name>A0A4R0NRM3_9SPHI</name>
<organism evidence="1 2">
    <name type="scientific">Pedobacter psychroterrae</name>
    <dbReference type="NCBI Taxonomy" id="2530453"/>
    <lineage>
        <taxon>Bacteria</taxon>
        <taxon>Pseudomonadati</taxon>
        <taxon>Bacteroidota</taxon>
        <taxon>Sphingobacteriia</taxon>
        <taxon>Sphingobacteriales</taxon>
        <taxon>Sphingobacteriaceae</taxon>
        <taxon>Pedobacter</taxon>
    </lineage>
</organism>
<dbReference type="EMBL" id="SJSL01000001">
    <property type="protein sequence ID" value="TCD03761.1"/>
    <property type="molecule type" value="Genomic_DNA"/>
</dbReference>
<accession>A0A4R0NRM3</accession>
<gene>
    <name evidence="1" type="ORF">EZ437_07360</name>
</gene>
<sequence length="79" mass="9248">MTNEATTANDPYSIRLHGINLTVYPGEDGTYDVYKESRQITQLYTEIEHNQVVWESTNWIDKDYINEIGKKIEEHESVL</sequence>
<dbReference type="OrthoDB" id="769888at2"/>
<keyword evidence="2" id="KW-1185">Reference proteome</keyword>
<dbReference type="Proteomes" id="UP000293347">
    <property type="component" value="Unassembled WGS sequence"/>
</dbReference>
<reference evidence="1 2" key="1">
    <citation type="submission" date="2019-02" db="EMBL/GenBank/DDBJ databases">
        <title>Pedobacter sp. RP-1-14 sp. nov., isolated from Arctic soil.</title>
        <authorList>
            <person name="Dahal R.H."/>
        </authorList>
    </citation>
    <scope>NUCLEOTIDE SEQUENCE [LARGE SCALE GENOMIC DNA]</scope>
    <source>
        <strain evidence="1 2">RP-1-14</strain>
    </source>
</reference>
<dbReference type="RefSeq" id="WP_131594682.1">
    <property type="nucleotide sequence ID" value="NZ_SJSL01000001.1"/>
</dbReference>
<evidence type="ECO:0000313" key="1">
    <source>
        <dbReference type="EMBL" id="TCD03761.1"/>
    </source>
</evidence>